<dbReference type="SMR" id="A0A5F7ZM56"/>
<feature type="compositionally biased region" description="Basic and acidic residues" evidence="2">
    <location>
        <begin position="342"/>
        <end position="435"/>
    </location>
</feature>
<keyword evidence="4" id="KW-1185">Reference proteome</keyword>
<dbReference type="STRING" id="9544.ENSMMUP00000065702"/>
<feature type="compositionally biased region" description="Basic and acidic residues" evidence="2">
    <location>
        <begin position="271"/>
        <end position="293"/>
    </location>
</feature>
<dbReference type="SUPFAM" id="SSF57997">
    <property type="entry name" value="Tropomyosin"/>
    <property type="match status" value="1"/>
</dbReference>
<name>A0A5F7ZM56_MACMU</name>
<dbReference type="OMA" id="MEIPFES"/>
<evidence type="ECO:0000313" key="3">
    <source>
        <dbReference type="Ensembl" id="ENSMMUP00000065702.1"/>
    </source>
</evidence>
<dbReference type="AlphaFoldDB" id="A0A5F7ZM56"/>
<gene>
    <name evidence="3" type="primary">LOC106993192</name>
</gene>
<feature type="compositionally biased region" description="Basic and acidic residues" evidence="2">
    <location>
        <begin position="301"/>
        <end position="334"/>
    </location>
</feature>
<feature type="compositionally biased region" description="Basic residues" evidence="2">
    <location>
        <begin position="31"/>
        <end position="46"/>
    </location>
</feature>
<feature type="region of interest" description="Disordered" evidence="2">
    <location>
        <begin position="15"/>
        <end position="62"/>
    </location>
</feature>
<reference evidence="3" key="3">
    <citation type="submission" date="2025-08" db="UniProtKB">
        <authorList>
            <consortium name="Ensembl"/>
        </authorList>
    </citation>
    <scope>IDENTIFICATION</scope>
    <source>
        <strain evidence="3">17573</strain>
    </source>
</reference>
<dbReference type="VEuPathDB" id="HostDB:ENSMMUG00000065052"/>
<feature type="compositionally biased region" description="Basic and acidic residues" evidence="2">
    <location>
        <begin position="182"/>
        <end position="191"/>
    </location>
</feature>
<dbReference type="InParanoid" id="A0A5F7ZM56"/>
<dbReference type="PANTHER" id="PTHR23143">
    <property type="entry name" value="TRICHOHYALIN-RELATED"/>
    <property type="match status" value="1"/>
</dbReference>
<proteinExistence type="inferred from homology"/>
<feature type="compositionally biased region" description="Low complexity" evidence="2">
    <location>
        <begin position="18"/>
        <end position="27"/>
    </location>
</feature>
<accession>A0A5F7ZM56</accession>
<dbReference type="InterPro" id="IPR032675">
    <property type="entry name" value="LRR_dom_sf"/>
</dbReference>
<organism evidence="3 4">
    <name type="scientific">Macaca mulatta</name>
    <name type="common">Rhesus macaque</name>
    <dbReference type="NCBI Taxonomy" id="9544"/>
    <lineage>
        <taxon>Eukaryota</taxon>
        <taxon>Metazoa</taxon>
        <taxon>Chordata</taxon>
        <taxon>Craniata</taxon>
        <taxon>Vertebrata</taxon>
        <taxon>Euteleostomi</taxon>
        <taxon>Mammalia</taxon>
        <taxon>Eutheria</taxon>
        <taxon>Euarchontoglires</taxon>
        <taxon>Primates</taxon>
        <taxon>Haplorrhini</taxon>
        <taxon>Catarrhini</taxon>
        <taxon>Cercopithecidae</taxon>
        <taxon>Cercopithecinae</taxon>
        <taxon>Macaca</taxon>
    </lineage>
</organism>
<protein>
    <submittedName>
        <fullName evidence="3">Uncharacterized protein</fullName>
    </submittedName>
</protein>
<dbReference type="PANTHER" id="PTHR23143:SF26">
    <property type="match status" value="1"/>
</dbReference>
<reference evidence="4" key="1">
    <citation type="journal article" date="2007" name="Science">
        <title>Evolutionary and biomedical insights from the rhesus macaque genome.</title>
        <authorList>
            <person name="Gibbs R.A."/>
            <person name="Rogers J."/>
            <person name="Katze M.G."/>
            <person name="Bumgarner R."/>
            <person name="Weinstock G.M."/>
            <person name="Mardis E.R."/>
            <person name="Remington K.A."/>
            <person name="Strausberg R.L."/>
            <person name="Venter J.C."/>
            <person name="Wilson R.K."/>
            <person name="Batzer M.A."/>
            <person name="Bustamante C.D."/>
            <person name="Eichler E.E."/>
            <person name="Hahn M.W."/>
            <person name="Hardison R.C."/>
            <person name="Makova K.D."/>
            <person name="Miller W."/>
            <person name="Milosavljevic A."/>
            <person name="Palermo R.E."/>
            <person name="Siepel A."/>
            <person name="Sikela J.M."/>
            <person name="Attaway T."/>
            <person name="Bell S."/>
            <person name="Bernard K.E."/>
            <person name="Buhay C.J."/>
            <person name="Chandrabose M.N."/>
            <person name="Dao M."/>
            <person name="Davis C."/>
            <person name="Delehaunty K.D."/>
            <person name="Ding Y."/>
            <person name="Dinh H.H."/>
            <person name="Dugan-Rocha S."/>
            <person name="Fulton L.A."/>
            <person name="Gabisi R.A."/>
            <person name="Garner T.T."/>
            <person name="Godfrey J."/>
            <person name="Hawes A.C."/>
            <person name="Hernandez J."/>
            <person name="Hines S."/>
            <person name="Holder M."/>
            <person name="Hume J."/>
            <person name="Jhangiani S.N."/>
            <person name="Joshi V."/>
            <person name="Khan Z.M."/>
            <person name="Kirkness E.F."/>
            <person name="Cree A."/>
            <person name="Fowler R.G."/>
            <person name="Lee S."/>
            <person name="Lewis L.R."/>
            <person name="Li Z."/>
            <person name="Liu Y.-S."/>
            <person name="Moore S.M."/>
            <person name="Muzny D."/>
            <person name="Nazareth L.V."/>
            <person name="Ngo D.N."/>
            <person name="Okwuonu G.O."/>
            <person name="Pai G."/>
            <person name="Parker D."/>
            <person name="Paul H.A."/>
            <person name="Pfannkoch C."/>
            <person name="Pohl C.S."/>
            <person name="Rogers Y.-H.C."/>
            <person name="Ruiz S.J."/>
            <person name="Sabo A."/>
            <person name="Santibanez J."/>
            <person name="Schneider B.W."/>
            <person name="Smith S.M."/>
            <person name="Sodergren E."/>
            <person name="Svatek A.F."/>
            <person name="Utterback T.R."/>
            <person name="Vattathil S."/>
            <person name="Warren W."/>
            <person name="White C.S."/>
            <person name="Chinwalla A.T."/>
            <person name="Feng Y."/>
            <person name="Halpern A.L."/>
            <person name="Hillier L.W."/>
            <person name="Huang X."/>
            <person name="Minx P."/>
            <person name="Nelson J.O."/>
            <person name="Pepin K.H."/>
            <person name="Qin X."/>
            <person name="Sutton G.G."/>
            <person name="Venter E."/>
            <person name="Walenz B.P."/>
            <person name="Wallis J.W."/>
            <person name="Worley K.C."/>
            <person name="Yang S.-P."/>
            <person name="Jones S.M."/>
            <person name="Marra M.A."/>
            <person name="Rocchi M."/>
            <person name="Schein J.E."/>
            <person name="Baertsch R."/>
            <person name="Clarke L."/>
            <person name="Csuros M."/>
            <person name="Glasscock J."/>
            <person name="Harris R.A."/>
            <person name="Havlak P."/>
            <person name="Jackson A.R."/>
            <person name="Jiang H."/>
            <person name="Liu Y."/>
            <person name="Messina D.N."/>
            <person name="Shen Y."/>
            <person name="Song H.X.-Z."/>
            <person name="Wylie T."/>
            <person name="Zhang L."/>
            <person name="Birney E."/>
            <person name="Han K."/>
            <person name="Konkel M.K."/>
            <person name="Lee J."/>
            <person name="Smit A.F.A."/>
            <person name="Ullmer B."/>
            <person name="Wang H."/>
            <person name="Xing J."/>
            <person name="Burhans R."/>
            <person name="Cheng Z."/>
            <person name="Karro J.E."/>
            <person name="Ma J."/>
            <person name="Raney B."/>
            <person name="She X."/>
            <person name="Cox M.J."/>
            <person name="Demuth J.P."/>
            <person name="Dumas L.J."/>
            <person name="Han S.-G."/>
            <person name="Hopkins J."/>
            <person name="Karimpour-Fard A."/>
            <person name="Kim Y.H."/>
            <person name="Pollack J.R."/>
            <person name="Vinar T."/>
            <person name="Addo-Quaye C."/>
            <person name="Degenhardt J."/>
            <person name="Denby A."/>
            <person name="Hubisz M.J."/>
            <person name="Indap A."/>
            <person name="Kosiol C."/>
            <person name="Lahn B.T."/>
            <person name="Lawson H.A."/>
            <person name="Marklein A."/>
            <person name="Nielsen R."/>
            <person name="Vallender E.J."/>
            <person name="Clark A.G."/>
            <person name="Ferguson B."/>
            <person name="Hernandez R.D."/>
            <person name="Hirani K."/>
            <person name="Kehrer-Sawatzki H."/>
            <person name="Kolb J."/>
            <person name="Patil S."/>
            <person name="Pu L.-L."/>
            <person name="Ren Y."/>
            <person name="Smith D.G."/>
            <person name="Wheeler D.A."/>
            <person name="Schenck I."/>
            <person name="Ball E.V."/>
            <person name="Chen R."/>
            <person name="Cooper D.N."/>
            <person name="Giardine B."/>
            <person name="Hsu F."/>
            <person name="Kent W.J."/>
            <person name="Lesk A."/>
            <person name="Nelson D.L."/>
            <person name="O'brien W.E."/>
            <person name="Pruefer K."/>
            <person name="Stenson P.D."/>
            <person name="Wallace J.C."/>
            <person name="Ke H."/>
            <person name="Liu X.-M."/>
            <person name="Wang P."/>
            <person name="Xiang A.P."/>
            <person name="Yang F."/>
            <person name="Barber G.P."/>
            <person name="Haussler D."/>
            <person name="Karolchik D."/>
            <person name="Kern A.D."/>
            <person name="Kuhn R.M."/>
            <person name="Smith K.E."/>
            <person name="Zwieg A.S."/>
        </authorList>
    </citation>
    <scope>NUCLEOTIDE SEQUENCE [LARGE SCALE GENOMIC DNA]</scope>
    <source>
        <strain evidence="4">17573</strain>
    </source>
</reference>
<dbReference type="InterPro" id="IPR026737">
    <property type="entry name" value="GOLGA6L"/>
</dbReference>
<reference evidence="3" key="2">
    <citation type="submission" date="2019-01" db="EMBL/GenBank/DDBJ databases">
        <authorList>
            <person name="Graves T."/>
            <person name="Eichler E.E."/>
            <person name="Wilson R.K."/>
        </authorList>
    </citation>
    <scope>NUCLEOTIDE SEQUENCE [LARGE SCALE GENOMIC DNA]</scope>
    <source>
        <strain evidence="3">17573</strain>
    </source>
</reference>
<dbReference type="GeneTree" id="ENSGT00690000102782"/>
<feature type="compositionally biased region" description="Basic and acidic residues" evidence="2">
    <location>
        <begin position="443"/>
        <end position="461"/>
    </location>
</feature>
<feature type="compositionally biased region" description="Basic and acidic residues" evidence="2">
    <location>
        <begin position="146"/>
        <end position="166"/>
    </location>
</feature>
<comment type="similarity">
    <text evidence="1">Belongs to the GOLGA6 family.</text>
</comment>
<evidence type="ECO:0000256" key="1">
    <source>
        <dbReference type="ARBA" id="ARBA00008368"/>
    </source>
</evidence>
<feature type="region of interest" description="Disordered" evidence="2">
    <location>
        <begin position="141"/>
        <end position="465"/>
    </location>
</feature>
<feature type="compositionally biased region" description="Basic and acidic residues" evidence="2">
    <location>
        <begin position="210"/>
        <end position="232"/>
    </location>
</feature>
<sequence>MWVVDQGRGQGTVSVEKGGLLRFPPLGGRERRGKQPRRTRGLHKARGQGAPSEAAVHGRSPMERGCKGVPLLREKTWEPWNELMVIGKRVELLSRNTQKPKLESEYWRLEDVEKTVLKGKSGPSQERTDVKLLHHGASASHASVDLGKDSPREIWGKQKVKHEIRAKSKSAGMTAGPMKGSGFEERLRSAGEKVGTTGEDLRSSGYKLGQNEELRSSVDKMRSSVEKLRSSSEKLVSGGETQGSSGVKLRTSGRKLRSSGENLRSSGENLRSSREKLRWSGEKLGTSDEKLKLSGEMLRSNGEKRGTSGEKLRSSREKLRLSGEKLGTSDEKLRLSGKKLRSSREKLGTSEEKLRSSREKLRLSGEKLRSSREKLGTSEEKLRSSREKLRLSGEKLGTSDEKLRLSGEKLRSSEEKLGTSEEKLRSSREKLRLSGEKLGSSAEKLRSSEEKLGTSGEKLEVSRMGSINEENIEKVVEVTGDERVMAFTDDEMEIPFESVKGSEELQGTEKGVGVDGGVLREVKDITDESVSMENKDIIGEGTSE</sequence>
<evidence type="ECO:0000313" key="4">
    <source>
        <dbReference type="Proteomes" id="UP000006718"/>
    </source>
</evidence>
<dbReference type="Gene3D" id="3.80.10.10">
    <property type="entry name" value="Ribonuclease Inhibitor"/>
    <property type="match status" value="1"/>
</dbReference>
<evidence type="ECO:0000256" key="2">
    <source>
        <dbReference type="SAM" id="MobiDB-lite"/>
    </source>
</evidence>
<reference evidence="3" key="4">
    <citation type="submission" date="2025-09" db="UniProtKB">
        <authorList>
            <consortium name="Ensembl"/>
        </authorList>
    </citation>
    <scope>IDENTIFICATION</scope>
    <source>
        <strain evidence="3">17573</strain>
    </source>
</reference>
<dbReference type="Bgee" id="ENSMMUG00000065052">
    <property type="expression patterns" value="Expressed in testis and 12 other cell types or tissues"/>
</dbReference>
<dbReference type="Ensembl" id="ENSMMUT00000083263.1">
    <property type="protein sequence ID" value="ENSMMUP00000065702.1"/>
    <property type="gene ID" value="ENSMMUG00000065052.1"/>
</dbReference>
<feature type="compositionally biased region" description="Polar residues" evidence="2">
    <location>
        <begin position="259"/>
        <end position="270"/>
    </location>
</feature>
<dbReference type="Proteomes" id="UP000006718">
    <property type="component" value="Chromosome 14"/>
</dbReference>